<evidence type="ECO:0000256" key="1">
    <source>
        <dbReference type="SAM" id="MobiDB-lite"/>
    </source>
</evidence>
<dbReference type="Proteomes" id="UP001597073">
    <property type="component" value="Unassembled WGS sequence"/>
</dbReference>
<organism evidence="3 4">
    <name type="scientific">Mucilaginibacter lutimaris</name>
    <dbReference type="NCBI Taxonomy" id="931629"/>
    <lineage>
        <taxon>Bacteria</taxon>
        <taxon>Pseudomonadati</taxon>
        <taxon>Bacteroidota</taxon>
        <taxon>Sphingobacteriia</taxon>
        <taxon>Sphingobacteriales</taxon>
        <taxon>Sphingobacteriaceae</taxon>
        <taxon>Mucilaginibacter</taxon>
    </lineage>
</organism>
<keyword evidence="4" id="KW-1185">Reference proteome</keyword>
<dbReference type="RefSeq" id="WP_377143440.1">
    <property type="nucleotide sequence ID" value="NZ_JBHTIA010000009.1"/>
</dbReference>
<proteinExistence type="predicted"/>
<dbReference type="EMBL" id="JBHTIA010000009">
    <property type="protein sequence ID" value="MFD0765966.1"/>
    <property type="molecule type" value="Genomic_DNA"/>
</dbReference>
<sequence>MKSLKYIAAALVLSATITACGGSDSKSIGNSADTVAKAGTGDPNNSHAADSTKMDSVNKGNADPSGRGASDTLNARPVH</sequence>
<evidence type="ECO:0000256" key="2">
    <source>
        <dbReference type="SAM" id="SignalP"/>
    </source>
</evidence>
<evidence type="ECO:0008006" key="5">
    <source>
        <dbReference type="Google" id="ProtNLM"/>
    </source>
</evidence>
<accession>A0ABW2ZIJ8</accession>
<evidence type="ECO:0000313" key="3">
    <source>
        <dbReference type="EMBL" id="MFD0765966.1"/>
    </source>
</evidence>
<reference evidence="4" key="1">
    <citation type="journal article" date="2019" name="Int. J. Syst. Evol. Microbiol.">
        <title>The Global Catalogue of Microorganisms (GCM) 10K type strain sequencing project: providing services to taxonomists for standard genome sequencing and annotation.</title>
        <authorList>
            <consortium name="The Broad Institute Genomics Platform"/>
            <consortium name="The Broad Institute Genome Sequencing Center for Infectious Disease"/>
            <person name="Wu L."/>
            <person name="Ma J."/>
        </authorList>
    </citation>
    <scope>NUCLEOTIDE SEQUENCE [LARGE SCALE GENOMIC DNA]</scope>
    <source>
        <strain evidence="4">CCUG 60742</strain>
    </source>
</reference>
<gene>
    <name evidence="3" type="ORF">ACFQZI_13975</name>
</gene>
<keyword evidence="2" id="KW-0732">Signal</keyword>
<feature type="compositionally biased region" description="Polar residues" evidence="1">
    <location>
        <begin position="42"/>
        <end position="59"/>
    </location>
</feature>
<feature type="region of interest" description="Disordered" evidence="1">
    <location>
        <begin position="22"/>
        <end position="79"/>
    </location>
</feature>
<evidence type="ECO:0000313" key="4">
    <source>
        <dbReference type="Proteomes" id="UP001597073"/>
    </source>
</evidence>
<name>A0ABW2ZIJ8_9SPHI</name>
<comment type="caution">
    <text evidence="3">The sequence shown here is derived from an EMBL/GenBank/DDBJ whole genome shotgun (WGS) entry which is preliminary data.</text>
</comment>
<protein>
    <recommendedName>
        <fullName evidence="5">Entericidin</fullName>
    </recommendedName>
</protein>
<dbReference type="PROSITE" id="PS51257">
    <property type="entry name" value="PROKAR_LIPOPROTEIN"/>
    <property type="match status" value="1"/>
</dbReference>
<feature type="signal peptide" evidence="2">
    <location>
        <begin position="1"/>
        <end position="21"/>
    </location>
</feature>
<feature type="compositionally biased region" description="Polar residues" evidence="1">
    <location>
        <begin position="24"/>
        <end position="33"/>
    </location>
</feature>
<feature type="chain" id="PRO_5047186845" description="Entericidin" evidence="2">
    <location>
        <begin position="22"/>
        <end position="79"/>
    </location>
</feature>